<dbReference type="PANTHER" id="PTHR30383">
    <property type="entry name" value="THIOESTERASE 1/PROTEASE 1/LYSOPHOSPHOLIPASE L1"/>
    <property type="match status" value="1"/>
</dbReference>
<dbReference type="eggNOG" id="COG2755">
    <property type="taxonomic scope" value="Bacteria"/>
</dbReference>
<dbReference type="InterPro" id="IPR051532">
    <property type="entry name" value="Ester_Hydrolysis_Enzymes"/>
</dbReference>
<dbReference type="AlphaFoldDB" id="U5VVT9"/>
<keyword evidence="2" id="KW-0378">Hydrolase</keyword>
<dbReference type="InterPro" id="IPR036514">
    <property type="entry name" value="SGNH_hydro_sf"/>
</dbReference>
<protein>
    <submittedName>
        <fullName evidence="2">Alpha/beta hydrolase</fullName>
    </submittedName>
</protein>
<evidence type="ECO:0000313" key="3">
    <source>
        <dbReference type="Proteomes" id="UP000017746"/>
    </source>
</evidence>
<evidence type="ECO:0000313" key="2">
    <source>
        <dbReference type="EMBL" id="AGZ40927.1"/>
    </source>
</evidence>
<accession>U5VVT9</accession>
<dbReference type="GO" id="GO:0016787">
    <property type="term" value="F:hydrolase activity"/>
    <property type="evidence" value="ECO:0007669"/>
    <property type="project" value="UniProtKB-KW"/>
</dbReference>
<organism evidence="2 3">
    <name type="scientific">Actinoplanes friuliensis DSM 7358</name>
    <dbReference type="NCBI Taxonomy" id="1246995"/>
    <lineage>
        <taxon>Bacteria</taxon>
        <taxon>Bacillati</taxon>
        <taxon>Actinomycetota</taxon>
        <taxon>Actinomycetes</taxon>
        <taxon>Micromonosporales</taxon>
        <taxon>Micromonosporaceae</taxon>
        <taxon>Actinoplanes</taxon>
    </lineage>
</organism>
<dbReference type="KEGG" id="afs:AFR_13205"/>
<dbReference type="Gene3D" id="3.40.50.1110">
    <property type="entry name" value="SGNH hydrolase"/>
    <property type="match status" value="1"/>
</dbReference>
<keyword evidence="3" id="KW-1185">Reference proteome</keyword>
<dbReference type="PANTHER" id="PTHR30383:SF29">
    <property type="entry name" value="SGNH HYDROLASE-TYPE ESTERASE DOMAIN-CONTAINING PROTEIN"/>
    <property type="match status" value="1"/>
</dbReference>
<feature type="domain" description="SGNH hydrolase-type esterase" evidence="1">
    <location>
        <begin position="94"/>
        <end position="269"/>
    </location>
</feature>
<dbReference type="STRING" id="1246995.AFR_13205"/>
<dbReference type="PATRIC" id="fig|1246995.3.peg.2681"/>
<proteinExistence type="predicted"/>
<name>U5VVT9_9ACTN</name>
<dbReference type="Proteomes" id="UP000017746">
    <property type="component" value="Chromosome"/>
</dbReference>
<dbReference type="InterPro" id="IPR013830">
    <property type="entry name" value="SGNH_hydro"/>
</dbReference>
<reference evidence="2 3" key="1">
    <citation type="journal article" date="2014" name="J. Biotechnol.">
        <title>Complete genome sequence of the actinobacterium Actinoplanes friuliensis HAG 010964, producer of the lipopeptide antibiotic friulimycin.</title>
        <authorList>
            <person name="Ruckert C."/>
            <person name="Szczepanowski R."/>
            <person name="Albersmeier A."/>
            <person name="Goesmann A."/>
            <person name="Fischer N."/>
            <person name="Steinkamper A."/>
            <person name="Puhler A."/>
            <person name="Biener R."/>
            <person name="Schwartz D."/>
            <person name="Kalinowski J."/>
        </authorList>
    </citation>
    <scope>NUCLEOTIDE SEQUENCE [LARGE SCALE GENOMIC DNA]</scope>
    <source>
        <strain evidence="2 3">DSM 7358</strain>
    </source>
</reference>
<gene>
    <name evidence="2" type="ORF">AFR_13205</name>
</gene>
<dbReference type="EMBL" id="CP006272">
    <property type="protein sequence ID" value="AGZ40927.1"/>
    <property type="molecule type" value="Genomic_DNA"/>
</dbReference>
<dbReference type="HOGENOM" id="CLU_087194_0_0_11"/>
<dbReference type="SUPFAM" id="SSF52266">
    <property type="entry name" value="SGNH hydrolase"/>
    <property type="match status" value="1"/>
</dbReference>
<sequence>METGVNALTDPDRRQFLRYTRTERWPMLERHPIAGTVHRDLLAGMLAISREQVARGLEALQTEASRAVTDLLGDTRARAAIQGLPFSAGDRVVAVGDSITADRLGWFETLTAAAGPAGLDQISLINLGLSGNTTADVLERFDLLEAARPTRVLMMLGTNDARRHGRRTGHRMVTGEETERNLRVLTGLVTGDLEAELTLITPPPVDGPVSAAYFAGLPLTWDAEAVADIAAAVRSIDPGCVDLYAEMESHGLEGLLESDGVHPTPAGQQFILSAVLRHLTTVRPASEAGAAVS</sequence>
<evidence type="ECO:0000259" key="1">
    <source>
        <dbReference type="Pfam" id="PF13472"/>
    </source>
</evidence>
<dbReference type="Pfam" id="PF13472">
    <property type="entry name" value="Lipase_GDSL_2"/>
    <property type="match status" value="1"/>
</dbReference>